<accession>A0ABY8UE29</accession>
<sequence>MDVDEQQLNIRLANESDVLKVDAALMRACSSVARGLPAEAAEWDLSNLLIEGQPVQRSTVIRWLNYCYEDALMQLSFALLAPQQTPQLQGQQQQQGQEQQQEQQQQQQGQEQQQQQQRPQQQQPQQQQQQQQQQERVLVPLHAASCMIGPRNVAEGATTCCCRVDNKILCTLTAKDAFAAEVAAQTEQLLYIVYKLQLQELLQLVKDVIAAATESANGSWPQPLLSSSLLLEVVYSPRVLGVAGYSEAAARAAFVRSQLQQPLLHGP</sequence>
<proteinExistence type="predicted"/>
<keyword evidence="3" id="KW-1185">Reference proteome</keyword>
<feature type="region of interest" description="Disordered" evidence="1">
    <location>
        <begin position="110"/>
        <end position="129"/>
    </location>
</feature>
<evidence type="ECO:0008006" key="4">
    <source>
        <dbReference type="Google" id="ProtNLM"/>
    </source>
</evidence>
<organism evidence="2 3">
    <name type="scientific">Tetradesmus obliquus</name>
    <name type="common">Green alga</name>
    <name type="synonym">Acutodesmus obliquus</name>
    <dbReference type="NCBI Taxonomy" id="3088"/>
    <lineage>
        <taxon>Eukaryota</taxon>
        <taxon>Viridiplantae</taxon>
        <taxon>Chlorophyta</taxon>
        <taxon>core chlorophytes</taxon>
        <taxon>Chlorophyceae</taxon>
        <taxon>CS clade</taxon>
        <taxon>Sphaeropleales</taxon>
        <taxon>Scenedesmaceae</taxon>
        <taxon>Tetradesmus</taxon>
    </lineage>
</organism>
<dbReference type="PANTHER" id="PTHR13270">
    <property type="entry name" value="PROTEIN C20ORF116-RELATED"/>
    <property type="match status" value="1"/>
</dbReference>
<gene>
    <name evidence="2" type="ORF">OEZ85_003580</name>
</gene>
<dbReference type="Proteomes" id="UP001244341">
    <property type="component" value="Chromosome 10b"/>
</dbReference>
<name>A0ABY8UE29_TETOB</name>
<evidence type="ECO:0000256" key="1">
    <source>
        <dbReference type="SAM" id="MobiDB-lite"/>
    </source>
</evidence>
<dbReference type="EMBL" id="CP126217">
    <property type="protein sequence ID" value="WIA18908.1"/>
    <property type="molecule type" value="Genomic_DNA"/>
</dbReference>
<dbReference type="PANTHER" id="PTHR13270:SF13">
    <property type="entry name" value="LIMPET, ISOFORM K"/>
    <property type="match status" value="1"/>
</dbReference>
<protein>
    <recommendedName>
        <fullName evidence="4">SKP1 component POZ domain-containing protein</fullName>
    </recommendedName>
</protein>
<reference evidence="2 3" key="1">
    <citation type="submission" date="2023-05" db="EMBL/GenBank/DDBJ databases">
        <title>A 100% complete, gapless, phased diploid assembly of the Scenedesmus obliquus UTEX 3031 genome.</title>
        <authorList>
            <person name="Biondi T.C."/>
            <person name="Hanschen E.R."/>
            <person name="Kwon T."/>
            <person name="Eng W."/>
            <person name="Kruse C.P.S."/>
            <person name="Koehler S.I."/>
            <person name="Kunde Y."/>
            <person name="Gleasner C.D."/>
            <person name="You Mak K.T."/>
            <person name="Polle J."/>
            <person name="Hovde B.T."/>
            <person name="Starkenburg S.R."/>
        </authorList>
    </citation>
    <scope>NUCLEOTIDE SEQUENCE [LARGE SCALE GENOMIC DNA]</scope>
    <source>
        <strain evidence="2 3">DOE0152z</strain>
    </source>
</reference>
<evidence type="ECO:0000313" key="2">
    <source>
        <dbReference type="EMBL" id="WIA18908.1"/>
    </source>
</evidence>
<evidence type="ECO:0000313" key="3">
    <source>
        <dbReference type="Proteomes" id="UP001244341"/>
    </source>
</evidence>